<dbReference type="InterPro" id="IPR038461">
    <property type="entry name" value="Schlafen_AlbA_2_dom_sf"/>
</dbReference>
<sequence length="337" mass="37486">MNSYSDESLTVMLTELESDRVERKESFKGNAPQTAREAVCAFANDLAGHGKPGVVFLGVRDDGSPVEDFTVTDELLRQLADIKTDGNIAPPPTLLVERRHLCGHDIAVITAWPCDTPPVRFKGRIHVRWGPRRGLATAQDERILNERRRHRDRPYDVQPVRDAVLDEIDRLRFEQEYLPALVAHDVLAANERSYEQKLAATKMVLSDTDPAPTVLGLLIIGKSPSDWIPGAYTQFLRLAGTDLTAPILDEEVIHGTVADQIRRLEEKLEAHNLRGVRFADVATEERRETYPLDALRALGYVQRFGAGIAIARKALGERLGFEVQPGFVAAIIQGETA</sequence>
<organism evidence="2">
    <name type="scientific">Candidatus Nitricoxidivorans perseverans</name>
    <dbReference type="NCBI Taxonomy" id="2975601"/>
    <lineage>
        <taxon>Bacteria</taxon>
        <taxon>Pseudomonadati</taxon>
        <taxon>Pseudomonadota</taxon>
        <taxon>Betaproteobacteria</taxon>
        <taxon>Nitrosomonadales</taxon>
        <taxon>Sterolibacteriaceae</taxon>
        <taxon>Candidatus Nitricoxidivorans</taxon>
    </lineage>
</organism>
<name>A0AA49FME5_9PROT</name>
<dbReference type="KEGG" id="npv:OHM77_05870"/>
<protein>
    <submittedName>
        <fullName evidence="2">DNA binding domain-containing protein</fullName>
    </submittedName>
</protein>
<dbReference type="Proteomes" id="UP001234916">
    <property type="component" value="Chromosome"/>
</dbReference>
<reference evidence="2" key="1">
    <citation type="journal article" date="2023" name="Nat. Microbiol.">
        <title>Enrichment and characterization of a nitric oxide-reducing microbial community in a continuous bioreactor.</title>
        <authorList>
            <person name="Garrido-Amador P."/>
            <person name="Stortenbeker N."/>
            <person name="Wessels H.J.C.T."/>
            <person name="Speth D.R."/>
            <person name="Garcia-Heredia I."/>
            <person name="Kartal B."/>
        </authorList>
    </citation>
    <scope>NUCLEOTIDE SEQUENCE</scope>
    <source>
        <strain evidence="2">MAG1</strain>
    </source>
</reference>
<dbReference type="PANTHER" id="PTHR30595">
    <property type="entry name" value="GLPR-RELATED TRANSCRIPTIONAL REPRESSOR"/>
    <property type="match status" value="1"/>
</dbReference>
<accession>A0AA49FME5</accession>
<dbReference type="PANTHER" id="PTHR30595:SF6">
    <property type="entry name" value="SCHLAFEN ALBA-2 DOMAIN-CONTAINING PROTEIN"/>
    <property type="match status" value="1"/>
</dbReference>
<proteinExistence type="predicted"/>
<dbReference type="AlphaFoldDB" id="A0AA49FME5"/>
<dbReference type="Pfam" id="PF04326">
    <property type="entry name" value="SLFN_AlbA_2"/>
    <property type="match status" value="1"/>
</dbReference>
<dbReference type="InterPro" id="IPR007421">
    <property type="entry name" value="Schlafen_AlbA_2_dom"/>
</dbReference>
<gene>
    <name evidence="2" type="ORF">OHM77_05870</name>
</gene>
<evidence type="ECO:0000313" key="2">
    <source>
        <dbReference type="EMBL" id="WIM06791.1"/>
    </source>
</evidence>
<feature type="domain" description="Schlafen AlbA-2" evidence="1">
    <location>
        <begin position="17"/>
        <end position="132"/>
    </location>
</feature>
<dbReference type="EMBL" id="CP107246">
    <property type="protein sequence ID" value="WIM06791.1"/>
    <property type="molecule type" value="Genomic_DNA"/>
</dbReference>
<evidence type="ECO:0000259" key="1">
    <source>
        <dbReference type="Pfam" id="PF04326"/>
    </source>
</evidence>
<dbReference type="Gene3D" id="3.30.950.30">
    <property type="entry name" value="Schlafen, AAA domain"/>
    <property type="match status" value="1"/>
</dbReference>